<evidence type="ECO:0000313" key="1">
    <source>
        <dbReference type="EMBL" id="OSQ38335.1"/>
    </source>
</evidence>
<dbReference type="PANTHER" id="PTHR17985:SF8">
    <property type="entry name" value="TRANSPORT AND GOLGI ORGANIZATION PROTEIN 2 HOMOLOG"/>
    <property type="match status" value="1"/>
</dbReference>
<dbReference type="AlphaFoldDB" id="A0A1Y2KZR5"/>
<dbReference type="Proteomes" id="UP000193391">
    <property type="component" value="Unassembled WGS sequence"/>
</dbReference>
<gene>
    <name evidence="1" type="ORF">TMES_10700</name>
</gene>
<dbReference type="EMBL" id="JFKA01000004">
    <property type="protein sequence ID" value="OSQ38335.1"/>
    <property type="molecule type" value="Genomic_DNA"/>
</dbReference>
<sequence>MCTVIILRRPDHEWPVLIGANRDEMKSRPWLPPARHWDDRPDVTAGLDELGGGTWLGINEDGVVAAVLNRYGTLGPAEDKRSRGELPLEALDHADAIIAAQSLAALDGDAYRPFNMVIADNRDAYWLANRGNGKIDIQEIPEGFSILTAHDINDKKNSERVARNLPRFISAPVPNPEADDWFAWQALMADTGILPRDPDHHDIRSDAMLVRSNIGFETVCSSLIGLPGIPTSENELPRRPVWLFANGQPDKTPFQPVEI</sequence>
<organism evidence="1 2">
    <name type="scientific">Thalassospira mesophila</name>
    <dbReference type="NCBI Taxonomy" id="1293891"/>
    <lineage>
        <taxon>Bacteria</taxon>
        <taxon>Pseudomonadati</taxon>
        <taxon>Pseudomonadota</taxon>
        <taxon>Alphaproteobacteria</taxon>
        <taxon>Rhodospirillales</taxon>
        <taxon>Thalassospiraceae</taxon>
        <taxon>Thalassospira</taxon>
    </lineage>
</organism>
<evidence type="ECO:0000313" key="2">
    <source>
        <dbReference type="Proteomes" id="UP000193391"/>
    </source>
</evidence>
<keyword evidence="2" id="KW-1185">Reference proteome</keyword>
<name>A0A1Y2KZR5_9PROT</name>
<protein>
    <recommendedName>
        <fullName evidence="3">NRDE family protein</fullName>
    </recommendedName>
</protein>
<evidence type="ECO:0008006" key="3">
    <source>
        <dbReference type="Google" id="ProtNLM"/>
    </source>
</evidence>
<dbReference type="STRING" id="1293891.TMES_10700"/>
<dbReference type="RefSeq" id="WP_085582333.1">
    <property type="nucleotide sequence ID" value="NZ_JFKA01000004.1"/>
</dbReference>
<dbReference type="Gene3D" id="3.60.60.10">
    <property type="entry name" value="Penicillin V Acylase, Chain A"/>
    <property type="match status" value="1"/>
</dbReference>
<reference evidence="1 2" key="1">
    <citation type="submission" date="2014-03" db="EMBL/GenBank/DDBJ databases">
        <title>The draft genome sequence of Thalassospira mesophila JCM 18969.</title>
        <authorList>
            <person name="Lai Q."/>
            <person name="Shao Z."/>
        </authorList>
    </citation>
    <scope>NUCLEOTIDE SEQUENCE [LARGE SCALE GENOMIC DNA]</scope>
    <source>
        <strain evidence="1 2">JCM 18969</strain>
    </source>
</reference>
<dbReference type="InterPro" id="IPR008551">
    <property type="entry name" value="TANGO2"/>
</dbReference>
<dbReference type="PANTHER" id="PTHR17985">
    <property type="entry name" value="SER/THR-RICH PROTEIN T10 IN DGCR REGION"/>
    <property type="match status" value="1"/>
</dbReference>
<dbReference type="Pfam" id="PF05742">
    <property type="entry name" value="TANGO2"/>
    <property type="match status" value="1"/>
</dbReference>
<comment type="caution">
    <text evidence="1">The sequence shown here is derived from an EMBL/GenBank/DDBJ whole genome shotgun (WGS) entry which is preliminary data.</text>
</comment>
<accession>A0A1Y2KZR5</accession>
<dbReference type="OrthoDB" id="4380123at2"/>
<proteinExistence type="predicted"/>